<organism evidence="2 3">
    <name type="scientific">Halorubrum vacuolatum</name>
    <name type="common">Natronobacterium vacuolatum</name>
    <dbReference type="NCBI Taxonomy" id="63740"/>
    <lineage>
        <taxon>Archaea</taxon>
        <taxon>Methanobacteriati</taxon>
        <taxon>Methanobacteriota</taxon>
        <taxon>Stenosarchaea group</taxon>
        <taxon>Halobacteria</taxon>
        <taxon>Halobacteriales</taxon>
        <taxon>Haloferacaceae</taxon>
        <taxon>Halorubrum</taxon>
    </lineage>
</organism>
<sequence>MGITDILEGEMTTKQMGIIMIFYMVVLTIFGIAAVIVIHGFRWRLI</sequence>
<keyword evidence="1" id="KW-1133">Transmembrane helix</keyword>
<evidence type="ECO:0000256" key="1">
    <source>
        <dbReference type="SAM" id="Phobius"/>
    </source>
</evidence>
<keyword evidence="1" id="KW-0812">Transmembrane</keyword>
<dbReference type="OrthoDB" id="323370at2157"/>
<dbReference type="AlphaFoldDB" id="A0A238V8X0"/>
<evidence type="ECO:0000313" key="3">
    <source>
        <dbReference type="Proteomes" id="UP000198397"/>
    </source>
</evidence>
<gene>
    <name evidence="2" type="ORF">SAMN06264855_10270</name>
</gene>
<keyword evidence="1" id="KW-0472">Membrane</keyword>
<proteinExistence type="predicted"/>
<feature type="transmembrane region" description="Helical" evidence="1">
    <location>
        <begin position="20"/>
        <end position="41"/>
    </location>
</feature>
<keyword evidence="3" id="KW-1185">Reference proteome</keyword>
<name>A0A238V8X0_HALVU</name>
<accession>A0A238V8X0</accession>
<dbReference type="EMBL" id="FZNQ01000002">
    <property type="protein sequence ID" value="SNR30497.1"/>
    <property type="molecule type" value="Genomic_DNA"/>
</dbReference>
<protein>
    <submittedName>
        <fullName evidence="2">Uncharacterized protein</fullName>
    </submittedName>
</protein>
<dbReference type="RefSeq" id="WP_179213562.1">
    <property type="nucleotide sequence ID" value="NZ_FZNQ01000002.1"/>
</dbReference>
<evidence type="ECO:0000313" key="2">
    <source>
        <dbReference type="EMBL" id="SNR30497.1"/>
    </source>
</evidence>
<dbReference type="Proteomes" id="UP000198397">
    <property type="component" value="Unassembled WGS sequence"/>
</dbReference>
<reference evidence="2 3" key="1">
    <citation type="submission" date="2017-06" db="EMBL/GenBank/DDBJ databases">
        <authorList>
            <person name="Kim H.J."/>
            <person name="Triplett B.A."/>
        </authorList>
    </citation>
    <scope>NUCLEOTIDE SEQUENCE [LARGE SCALE GENOMIC DNA]</scope>
    <source>
        <strain evidence="2 3">DSM 8800</strain>
    </source>
</reference>